<dbReference type="RefSeq" id="WP_203004119.1">
    <property type="nucleotide sequence ID" value="NZ_JADWYU010000207.1"/>
</dbReference>
<dbReference type="InterPro" id="IPR037069">
    <property type="entry name" value="AcylCoA_DH/ox_N_sf"/>
</dbReference>
<sequence>MRRDFYGPDHEALRETARTFVEREVVPHQDAWLEKGLVDRSAWLAAGAQGLLGIAAPAEHGGAGDPDYRYRLVLIEELARVGAASFNAGTCVQDDLVIPYLMDLGTPEQQATWLPRLCSGEAIGALAMTEPGAGSDLRGIRTAAARDGGGADAGWRLSGSKTFITNGILAEVVIVFARTDPAAGPGEYSLFLVESTADGFRHGRKLEKLGLRGNDTAELFFDDIALPATALLGTQGRGLAHLMERLPRERLSIAATSYAFARSAFDWTVDYCFERRAFGKAIGDFQHSRFTLAELATELDVACAYLDRAVLALGDGTLSAVAAAKAKWWLSDLHNRVVDRCVQLHGGYGFMWEYPIARAYADARIQPIFGGTNEIMKEIIGRDIARGATAGSTG</sequence>
<dbReference type="Pfam" id="PF02770">
    <property type="entry name" value="Acyl-CoA_dh_M"/>
    <property type="match status" value="1"/>
</dbReference>
<dbReference type="InterPro" id="IPR036250">
    <property type="entry name" value="AcylCo_DH-like_C"/>
</dbReference>
<comment type="cofactor">
    <cofactor evidence="1 6">
        <name>FAD</name>
        <dbReference type="ChEBI" id="CHEBI:57692"/>
    </cofactor>
</comment>
<dbReference type="PROSITE" id="PS00072">
    <property type="entry name" value="ACYL_COA_DH_1"/>
    <property type="match status" value="1"/>
</dbReference>
<evidence type="ECO:0000256" key="1">
    <source>
        <dbReference type="ARBA" id="ARBA00001974"/>
    </source>
</evidence>
<evidence type="ECO:0000256" key="6">
    <source>
        <dbReference type="RuleBase" id="RU362125"/>
    </source>
</evidence>
<dbReference type="AlphaFoldDB" id="A0A937RIA8"/>
<dbReference type="Gene3D" id="2.40.110.10">
    <property type="entry name" value="Butyryl-CoA Dehydrogenase, subunit A, domain 2"/>
    <property type="match status" value="1"/>
</dbReference>
<comment type="similarity">
    <text evidence="2 6">Belongs to the acyl-CoA dehydrogenase family.</text>
</comment>
<keyword evidence="4 6" id="KW-0274">FAD</keyword>
<dbReference type="InterPro" id="IPR006089">
    <property type="entry name" value="Acyl-CoA_DH_CS"/>
</dbReference>
<keyword evidence="11" id="KW-1185">Reference proteome</keyword>
<proteinExistence type="inferred from homology"/>
<dbReference type="InterPro" id="IPR006091">
    <property type="entry name" value="Acyl-CoA_Oxase/DH_mid-dom"/>
</dbReference>
<dbReference type="Gene3D" id="1.10.540.10">
    <property type="entry name" value="Acyl-CoA dehydrogenase/oxidase, N-terminal domain"/>
    <property type="match status" value="1"/>
</dbReference>
<evidence type="ECO:0000313" key="11">
    <source>
        <dbReference type="Proteomes" id="UP000604475"/>
    </source>
</evidence>
<feature type="domain" description="Acyl-CoA dehydrogenase/oxidase N-terminal" evidence="9">
    <location>
        <begin position="8"/>
        <end position="121"/>
    </location>
</feature>
<protein>
    <submittedName>
        <fullName evidence="10">Acyl-CoA dehydrogenase family protein</fullName>
    </submittedName>
</protein>
<dbReference type="Pfam" id="PF00441">
    <property type="entry name" value="Acyl-CoA_dh_1"/>
    <property type="match status" value="1"/>
</dbReference>
<dbReference type="SUPFAM" id="SSF56645">
    <property type="entry name" value="Acyl-CoA dehydrogenase NM domain-like"/>
    <property type="match status" value="1"/>
</dbReference>
<dbReference type="GO" id="GO:0003995">
    <property type="term" value="F:acyl-CoA dehydrogenase activity"/>
    <property type="evidence" value="ECO:0007669"/>
    <property type="project" value="InterPro"/>
</dbReference>
<keyword evidence="3 6" id="KW-0285">Flavoprotein</keyword>
<dbReference type="PANTHER" id="PTHR43884">
    <property type="entry name" value="ACYL-COA DEHYDROGENASE"/>
    <property type="match status" value="1"/>
</dbReference>
<dbReference type="InterPro" id="IPR009075">
    <property type="entry name" value="AcylCo_DH/oxidase_C"/>
</dbReference>
<dbReference type="SUPFAM" id="SSF47203">
    <property type="entry name" value="Acyl-CoA dehydrogenase C-terminal domain-like"/>
    <property type="match status" value="1"/>
</dbReference>
<dbReference type="Pfam" id="PF02771">
    <property type="entry name" value="Acyl-CoA_dh_N"/>
    <property type="match status" value="1"/>
</dbReference>
<gene>
    <name evidence="10" type="ORF">I7412_37545</name>
</gene>
<dbReference type="InterPro" id="IPR013786">
    <property type="entry name" value="AcylCoA_DH/ox_N"/>
</dbReference>
<dbReference type="PROSITE" id="PS00073">
    <property type="entry name" value="ACYL_COA_DH_2"/>
    <property type="match status" value="1"/>
</dbReference>
<comment type="caution">
    <text evidence="10">The sequence shown here is derived from an EMBL/GenBank/DDBJ whole genome shotgun (WGS) entry which is preliminary data.</text>
</comment>
<accession>A0A937RIA8</accession>
<dbReference type="FunFam" id="1.20.140.10:FF:000001">
    <property type="entry name" value="Acyl-CoA dehydrogenase"/>
    <property type="match status" value="1"/>
</dbReference>
<dbReference type="FunFam" id="2.40.110.10:FF:000002">
    <property type="entry name" value="Acyl-CoA dehydrogenase fadE12"/>
    <property type="match status" value="1"/>
</dbReference>
<evidence type="ECO:0000313" key="10">
    <source>
        <dbReference type="EMBL" id="MBL7632763.1"/>
    </source>
</evidence>
<feature type="domain" description="Acyl-CoA oxidase/dehydrogenase middle" evidence="8">
    <location>
        <begin position="125"/>
        <end position="223"/>
    </location>
</feature>
<evidence type="ECO:0000259" key="7">
    <source>
        <dbReference type="Pfam" id="PF00441"/>
    </source>
</evidence>
<evidence type="ECO:0000259" key="8">
    <source>
        <dbReference type="Pfam" id="PF02770"/>
    </source>
</evidence>
<dbReference type="Proteomes" id="UP000604475">
    <property type="component" value="Unassembled WGS sequence"/>
</dbReference>
<dbReference type="PANTHER" id="PTHR43884:SF12">
    <property type="entry name" value="ISOVALERYL-COA DEHYDROGENASE, MITOCHONDRIAL-RELATED"/>
    <property type="match status" value="1"/>
</dbReference>
<feature type="domain" description="Acyl-CoA dehydrogenase/oxidase C-terminal" evidence="7">
    <location>
        <begin position="236"/>
        <end position="384"/>
    </location>
</feature>
<dbReference type="EMBL" id="JAEACQ010000349">
    <property type="protein sequence ID" value="MBL7632763.1"/>
    <property type="molecule type" value="Genomic_DNA"/>
</dbReference>
<evidence type="ECO:0000256" key="3">
    <source>
        <dbReference type="ARBA" id="ARBA00022630"/>
    </source>
</evidence>
<name>A0A937RIA8_9ACTN</name>
<evidence type="ECO:0000256" key="2">
    <source>
        <dbReference type="ARBA" id="ARBA00009347"/>
    </source>
</evidence>
<dbReference type="InterPro" id="IPR009100">
    <property type="entry name" value="AcylCoA_DH/oxidase_NM_dom_sf"/>
</dbReference>
<organism evidence="10 11">
    <name type="scientific">Frankia nepalensis</name>
    <dbReference type="NCBI Taxonomy" id="1836974"/>
    <lineage>
        <taxon>Bacteria</taxon>
        <taxon>Bacillati</taxon>
        <taxon>Actinomycetota</taxon>
        <taxon>Actinomycetes</taxon>
        <taxon>Frankiales</taxon>
        <taxon>Frankiaceae</taxon>
        <taxon>Frankia</taxon>
    </lineage>
</organism>
<evidence type="ECO:0000256" key="5">
    <source>
        <dbReference type="ARBA" id="ARBA00023002"/>
    </source>
</evidence>
<evidence type="ECO:0000259" key="9">
    <source>
        <dbReference type="Pfam" id="PF02771"/>
    </source>
</evidence>
<reference evidence="10" key="1">
    <citation type="submission" date="2020-12" db="EMBL/GenBank/DDBJ databases">
        <title>Genomic characterization of non-nitrogen-fixing Frankia strains.</title>
        <authorList>
            <person name="Carlos-Shanley C."/>
            <person name="Guerra T."/>
            <person name="Hahn D."/>
        </authorList>
    </citation>
    <scope>NUCLEOTIDE SEQUENCE</scope>
    <source>
        <strain evidence="10">CN6</strain>
    </source>
</reference>
<dbReference type="GO" id="GO:0050660">
    <property type="term" value="F:flavin adenine dinucleotide binding"/>
    <property type="evidence" value="ECO:0007669"/>
    <property type="project" value="InterPro"/>
</dbReference>
<dbReference type="Gene3D" id="1.20.140.10">
    <property type="entry name" value="Butyryl-CoA Dehydrogenase, subunit A, domain 3"/>
    <property type="match status" value="1"/>
</dbReference>
<evidence type="ECO:0000256" key="4">
    <source>
        <dbReference type="ARBA" id="ARBA00022827"/>
    </source>
</evidence>
<dbReference type="InterPro" id="IPR046373">
    <property type="entry name" value="Acyl-CoA_Oxase/DH_mid-dom_sf"/>
</dbReference>
<keyword evidence="5 6" id="KW-0560">Oxidoreductase</keyword>